<evidence type="ECO:0008006" key="4">
    <source>
        <dbReference type="Google" id="ProtNLM"/>
    </source>
</evidence>
<evidence type="ECO:0000313" key="2">
    <source>
        <dbReference type="EMBL" id="MCO7546149.1"/>
    </source>
</evidence>
<comment type="caution">
    <text evidence="2">The sequence shown here is derived from an EMBL/GenBank/DDBJ whole genome shotgun (WGS) entry which is preliminary data.</text>
</comment>
<proteinExistence type="predicted"/>
<dbReference type="AlphaFoldDB" id="A0AA41WIL0"/>
<feature type="coiled-coil region" evidence="1">
    <location>
        <begin position="293"/>
        <end position="320"/>
    </location>
</feature>
<name>A0AA41WIL0_9GAMM</name>
<sequence>MAALHAISKGHLRMQLQDLAGQPVALYPGLKSLGIGLTGASMLSQAIYWTERTRDAGGWFYKSQEEWEQETGLSRSEQELARKKLVAIGVFHEKKKGVPCRLHFMVDSEELFALLSDPERVKAAQEACKAVCGNHATKNAGNLQTGMQESSKQACRKPASKAAGKSQAITENTTETTAEITPLALVSADAASKRRPKANGEAEQARQEACRAIWGSYAQAYVNRYGAAPVRNAKVNRQVVDLWKRLGAEAAAVAEYFVSINDSYLIRNCHDLGSLLTKAESYRTQWATGRQMNGRTARQLEDTQANLNAAQEAAARIRARENGGVRNDNPFLR</sequence>
<reference evidence="2" key="1">
    <citation type="submission" date="2022-06" db="EMBL/GenBank/DDBJ databases">
        <title>Detection of beta-lactamases in bacteria of animal origin.</title>
        <authorList>
            <person name="Mlynarcik P."/>
            <person name="Zdarska V."/>
            <person name="Chudobova H."/>
            <person name="Prochazkova P."/>
            <person name="Hricova K."/>
            <person name="Mezerova K."/>
            <person name="Bardon J."/>
            <person name="Dolejska M."/>
            <person name="Sukkar I."/>
            <person name="Kolar M."/>
        </authorList>
    </citation>
    <scope>NUCLEOTIDE SEQUENCE</scope>
    <source>
        <strain evidence="2">S 300-3</strain>
    </source>
</reference>
<accession>A0AA41WIL0</accession>
<keyword evidence="1" id="KW-0175">Coiled coil</keyword>
<dbReference type="EMBL" id="JAMYBS010000020">
    <property type="protein sequence ID" value="MCO7546149.1"/>
    <property type="molecule type" value="Genomic_DNA"/>
</dbReference>
<dbReference type="Proteomes" id="UP001165292">
    <property type="component" value="Unassembled WGS sequence"/>
</dbReference>
<dbReference type="RefSeq" id="WP_253163941.1">
    <property type="nucleotide sequence ID" value="NZ_JAMYBS010000020.1"/>
</dbReference>
<protein>
    <recommendedName>
        <fullName evidence="4">Replication protein</fullName>
    </recommendedName>
</protein>
<evidence type="ECO:0000313" key="3">
    <source>
        <dbReference type="Proteomes" id="UP001165292"/>
    </source>
</evidence>
<evidence type="ECO:0000256" key="1">
    <source>
        <dbReference type="SAM" id="Coils"/>
    </source>
</evidence>
<gene>
    <name evidence="2" type="ORF">NJF43_15430</name>
</gene>
<organism evidence="2 3">
    <name type="scientific">Stutzerimonas nitrititolerans</name>
    <dbReference type="NCBI Taxonomy" id="2482751"/>
    <lineage>
        <taxon>Bacteria</taxon>
        <taxon>Pseudomonadati</taxon>
        <taxon>Pseudomonadota</taxon>
        <taxon>Gammaproteobacteria</taxon>
        <taxon>Pseudomonadales</taxon>
        <taxon>Pseudomonadaceae</taxon>
        <taxon>Stutzerimonas</taxon>
    </lineage>
</organism>